<keyword evidence="5" id="KW-1185">Reference proteome</keyword>
<dbReference type="EMBL" id="JAULSO010000003">
    <property type="protein sequence ID" value="KAK3686094.1"/>
    <property type="molecule type" value="Genomic_DNA"/>
</dbReference>
<accession>A0AAE0X6X4</accession>
<dbReference type="Proteomes" id="UP001270362">
    <property type="component" value="Unassembled WGS sequence"/>
</dbReference>
<proteinExistence type="predicted"/>
<dbReference type="Pfam" id="PF11917">
    <property type="entry name" value="DUF3435"/>
    <property type="match status" value="1"/>
</dbReference>
<dbReference type="SMART" id="SM00355">
    <property type="entry name" value="ZnF_C2H2"/>
    <property type="match status" value="4"/>
</dbReference>
<dbReference type="InterPro" id="IPR013087">
    <property type="entry name" value="Znf_C2H2_type"/>
</dbReference>
<dbReference type="GO" id="GO:0008270">
    <property type="term" value="F:zinc ion binding"/>
    <property type="evidence" value="ECO:0007669"/>
    <property type="project" value="UniProtKB-KW"/>
</dbReference>
<keyword evidence="1" id="KW-0863">Zinc-finger</keyword>
<organism evidence="4 5">
    <name type="scientific">Podospora appendiculata</name>
    <dbReference type="NCBI Taxonomy" id="314037"/>
    <lineage>
        <taxon>Eukaryota</taxon>
        <taxon>Fungi</taxon>
        <taxon>Dikarya</taxon>
        <taxon>Ascomycota</taxon>
        <taxon>Pezizomycotina</taxon>
        <taxon>Sordariomycetes</taxon>
        <taxon>Sordariomycetidae</taxon>
        <taxon>Sordariales</taxon>
        <taxon>Podosporaceae</taxon>
        <taxon>Podospora</taxon>
    </lineage>
</organism>
<comment type="caution">
    <text evidence="4">The sequence shown here is derived from an EMBL/GenBank/DDBJ whole genome shotgun (WGS) entry which is preliminary data.</text>
</comment>
<sequence length="717" mass="80589">MTPADLLLFLRTLWVKGDHIPCTPLVRVSFNGVVATLGIGGFRRKMVLGMKFAQVQLAVVRDPKRQRRPRLAVTITVLRNKLKRAARGKSRSSKQLQFTVTIVPQPLICLATLIASSAIHQGAFEHPFSSVNEILDRPDLEDVDYVPLPWKTSSMKRKVFPISEGLFGQLWHRTWVVAGCRDPPKPYAMRIGTAARFDGVLKPALRNFIISQTTAVFERSYQTEHVRENVTALTFKKVKRDRRFFERLRDVSLSADPNAPIYPTDEQRKMIEGRNDLRILQANNSKKTKYRAHRQKLWDLAIQLNREKYFAEADSLRALGKSTTHLRLSLEPPQPLSWLHQRLDLAPFVEAGWPQPGGTADDDSRIATNWVVNYLRKNWAALELPPPPDSPVVRHTSTCLCCGETFGERKSLTRHCKTAHVEHGLFDSPYECPECIRRGLPDRIVNSPPEWSNHVERLHGKLHAPNLTAQGLQRRSSRRCLLCDDTPKTNFERHFSVTHVAAGLFSQHFTCPECRRLGLPDSMIDGLDGWYRHRASLHAERLRVRCLLCSNFYDKTGLHAHVIRAHASSYSLPCPECSRLGVAFPPDIQDSEIWRIHVTANHTRENTHGPTAGNPQKRKKDEFASALPGEMANEYCTPVKRIKAETGSVPSLYSASSNDNIGNGSGGDSDASTSDNYDSGSDDSDSDDSDSDDSDSDDNYSDDNDSDDSGSSDSDIE</sequence>
<feature type="region of interest" description="Disordered" evidence="2">
    <location>
        <begin position="650"/>
        <end position="717"/>
    </location>
</feature>
<keyword evidence="1" id="KW-0479">Metal-binding</keyword>
<dbReference type="PANTHER" id="PTHR37535:SF3">
    <property type="entry name" value="FLUG DOMAIN-CONTAINING PROTEIN"/>
    <property type="match status" value="1"/>
</dbReference>
<dbReference type="PROSITE" id="PS00028">
    <property type="entry name" value="ZINC_FINGER_C2H2_1"/>
    <property type="match status" value="1"/>
</dbReference>
<reference evidence="4" key="2">
    <citation type="submission" date="2023-06" db="EMBL/GenBank/DDBJ databases">
        <authorList>
            <consortium name="Lawrence Berkeley National Laboratory"/>
            <person name="Haridas S."/>
            <person name="Hensen N."/>
            <person name="Bonometti L."/>
            <person name="Westerberg I."/>
            <person name="Brannstrom I.O."/>
            <person name="Guillou S."/>
            <person name="Cros-Aarteil S."/>
            <person name="Calhoun S."/>
            <person name="Kuo A."/>
            <person name="Mondo S."/>
            <person name="Pangilinan J."/>
            <person name="Riley R."/>
            <person name="Labutti K."/>
            <person name="Andreopoulos B."/>
            <person name="Lipzen A."/>
            <person name="Chen C."/>
            <person name="Yanf M."/>
            <person name="Daum C."/>
            <person name="Ng V."/>
            <person name="Clum A."/>
            <person name="Steindorff A."/>
            <person name="Ohm R."/>
            <person name="Martin F."/>
            <person name="Silar P."/>
            <person name="Natvig D."/>
            <person name="Lalanne C."/>
            <person name="Gautier V."/>
            <person name="Ament-Velasquez S.L."/>
            <person name="Kruys A."/>
            <person name="Hutchinson M.I."/>
            <person name="Powell A.J."/>
            <person name="Barry K."/>
            <person name="Miller A.N."/>
            <person name="Grigoriev I.V."/>
            <person name="Debuchy R."/>
            <person name="Gladieux P."/>
            <person name="Thoren M.H."/>
            <person name="Johannesson H."/>
        </authorList>
    </citation>
    <scope>NUCLEOTIDE SEQUENCE</scope>
    <source>
        <strain evidence="4">CBS 314.62</strain>
    </source>
</reference>
<feature type="domain" description="C2H2-type" evidence="3">
    <location>
        <begin position="397"/>
        <end position="420"/>
    </location>
</feature>
<name>A0AAE0X6X4_9PEZI</name>
<feature type="compositionally biased region" description="Acidic residues" evidence="2">
    <location>
        <begin position="680"/>
        <end position="717"/>
    </location>
</feature>
<evidence type="ECO:0000313" key="4">
    <source>
        <dbReference type="EMBL" id="KAK3686094.1"/>
    </source>
</evidence>
<feature type="compositionally biased region" description="Low complexity" evidence="2">
    <location>
        <begin position="654"/>
        <end position="679"/>
    </location>
</feature>
<evidence type="ECO:0000313" key="5">
    <source>
        <dbReference type="Proteomes" id="UP001270362"/>
    </source>
</evidence>
<dbReference type="Gene3D" id="3.30.160.60">
    <property type="entry name" value="Classic Zinc Finger"/>
    <property type="match status" value="1"/>
</dbReference>
<reference evidence="4" key="1">
    <citation type="journal article" date="2023" name="Mol. Phylogenet. Evol.">
        <title>Genome-scale phylogeny and comparative genomics of the fungal order Sordariales.</title>
        <authorList>
            <person name="Hensen N."/>
            <person name="Bonometti L."/>
            <person name="Westerberg I."/>
            <person name="Brannstrom I.O."/>
            <person name="Guillou S."/>
            <person name="Cros-Aarteil S."/>
            <person name="Calhoun S."/>
            <person name="Haridas S."/>
            <person name="Kuo A."/>
            <person name="Mondo S."/>
            <person name="Pangilinan J."/>
            <person name="Riley R."/>
            <person name="LaButti K."/>
            <person name="Andreopoulos B."/>
            <person name="Lipzen A."/>
            <person name="Chen C."/>
            <person name="Yan M."/>
            <person name="Daum C."/>
            <person name="Ng V."/>
            <person name="Clum A."/>
            <person name="Steindorff A."/>
            <person name="Ohm R.A."/>
            <person name="Martin F."/>
            <person name="Silar P."/>
            <person name="Natvig D.O."/>
            <person name="Lalanne C."/>
            <person name="Gautier V."/>
            <person name="Ament-Velasquez S.L."/>
            <person name="Kruys A."/>
            <person name="Hutchinson M.I."/>
            <person name="Powell A.J."/>
            <person name="Barry K."/>
            <person name="Miller A.N."/>
            <person name="Grigoriev I.V."/>
            <person name="Debuchy R."/>
            <person name="Gladieux P."/>
            <person name="Hiltunen Thoren M."/>
            <person name="Johannesson H."/>
        </authorList>
    </citation>
    <scope>NUCLEOTIDE SEQUENCE</scope>
    <source>
        <strain evidence="4">CBS 314.62</strain>
    </source>
</reference>
<evidence type="ECO:0000256" key="2">
    <source>
        <dbReference type="SAM" id="MobiDB-lite"/>
    </source>
</evidence>
<protein>
    <recommendedName>
        <fullName evidence="3">C2H2-type domain-containing protein</fullName>
    </recommendedName>
</protein>
<dbReference type="AlphaFoldDB" id="A0AAE0X6X4"/>
<dbReference type="PROSITE" id="PS50157">
    <property type="entry name" value="ZINC_FINGER_C2H2_2"/>
    <property type="match status" value="1"/>
</dbReference>
<keyword evidence="1" id="KW-0862">Zinc</keyword>
<gene>
    <name evidence="4" type="ORF">B0T22DRAFT_241125</name>
</gene>
<dbReference type="PANTHER" id="PTHR37535">
    <property type="entry name" value="FLUG DOMAIN PROTEIN"/>
    <property type="match status" value="1"/>
</dbReference>
<dbReference type="InterPro" id="IPR021842">
    <property type="entry name" value="DUF3435"/>
</dbReference>
<evidence type="ECO:0000256" key="1">
    <source>
        <dbReference type="PROSITE-ProRule" id="PRU00042"/>
    </source>
</evidence>
<evidence type="ECO:0000259" key="3">
    <source>
        <dbReference type="PROSITE" id="PS50157"/>
    </source>
</evidence>